<dbReference type="PANTHER" id="PTHR16305:SF35">
    <property type="entry name" value="TRANSCRIPTIONAL ACTIVATOR DOMAIN"/>
    <property type="match status" value="1"/>
</dbReference>
<reference evidence="4 5" key="1">
    <citation type="submission" date="2018-03" db="EMBL/GenBank/DDBJ databases">
        <title>Aquarubrobacter algicola gen. nov., sp. nov., a novel actinobacterium isolated from shallow eutrophic lake during the end of cyanobacterial harmful algal blooms.</title>
        <authorList>
            <person name="Chun S.J."/>
        </authorList>
    </citation>
    <scope>NUCLEOTIDE SEQUENCE [LARGE SCALE GENOMIC DNA]</scope>
    <source>
        <strain evidence="4 5">Seoho-28</strain>
    </source>
</reference>
<dbReference type="Pfam" id="PF13191">
    <property type="entry name" value="AAA_16"/>
    <property type="match status" value="1"/>
</dbReference>
<evidence type="ECO:0000259" key="3">
    <source>
        <dbReference type="PROSITE" id="PS50043"/>
    </source>
</evidence>
<dbReference type="InterPro" id="IPR011990">
    <property type="entry name" value="TPR-like_helical_dom_sf"/>
</dbReference>
<dbReference type="AlphaFoldDB" id="A0A2T4UHS9"/>
<dbReference type="Proteomes" id="UP000240739">
    <property type="component" value="Unassembled WGS sequence"/>
</dbReference>
<dbReference type="GO" id="GO:0005737">
    <property type="term" value="C:cytoplasm"/>
    <property type="evidence" value="ECO:0007669"/>
    <property type="project" value="TreeGrafter"/>
</dbReference>
<dbReference type="PANTHER" id="PTHR16305">
    <property type="entry name" value="TESTICULAR SOLUBLE ADENYLYL CYCLASE"/>
    <property type="match status" value="1"/>
</dbReference>
<sequence>MTEPTTSAADPEVRRPDGLVDRERDLAVLEAASARARTGDGALVVLEGPAGIGKSALLATLRDQLDASVTTLRARAGDLEQDFPFGVVRQLFEGLLADPAVRERRLDGAAATAAPVFLAPGAAATEEAGAFAALHGLYWLTADLASDGPVVLLVDDLHWCDPASLRFLVYLARRLDGLPVLLVGTLRTGETGTDAHLLAELLAAPQTETLTLAPLTPTATAGLVRERLGADADDAFCVACHDASGGNPLLLRQLLRALESDRVAPTAERVGAVLEVGPRAVSRTVLLRLARLDADALALARAVALLGDEADLGVAAELAGLDRARAAAATGPLARAEILRPELPLGFVHPLVRDAVYLELPAGERADGHARAAEILRDHGADPRQTAGQLLLSPPRAVDWVADELHAAGLDAATRGAPESAVAHLRRALAEPPAADRRGRLLFDLGRTEALSDGFAAVEHLSAALEELREPLVRVQTALALIRLLILVNRPADAQQLCRRMLAEVPADDVDVRSSLEAFERIVAFFGGPPVLTPSSFETRPGPMGATVGEKRLLAVAALERCFTGFGVQDVVPVALEALDGGVLIPADDTFLTIAAAIPLVEADRDEALAVFDEALADAHRRGSQFAVLGVHLWRGYTLLRRGDLLDAQASLERADAGNRDWGDDGVAVAYVAAMMSEVRRELGDLAGAAQVLDRPHGAPPGGDAMRLHDGARIRLLLADRRSEEALEAIDRYAQMLQALTNPAWNPWRSMRAEALAQLGRTDEARALVEEELPIARAWGAPSTVGRTLRQLGELRRDEGLLREAVALLTTSTQRIEHARALLALGTLLRRERRPAEARDPLREAHELAAARGATPIVDAARAELLASGARPRATALSGVASLTASERRVADLAAAGRTNRDIAQELYVTQKTVEVHLSSTYRKLGIGSRRELVGALADG</sequence>
<dbReference type="EMBL" id="PYYB01000001">
    <property type="protein sequence ID" value="PTL58777.1"/>
    <property type="molecule type" value="Genomic_DNA"/>
</dbReference>
<dbReference type="GO" id="GO:0005524">
    <property type="term" value="F:ATP binding"/>
    <property type="evidence" value="ECO:0007669"/>
    <property type="project" value="UniProtKB-KW"/>
</dbReference>
<dbReference type="SUPFAM" id="SSF52540">
    <property type="entry name" value="P-loop containing nucleoside triphosphate hydrolases"/>
    <property type="match status" value="1"/>
</dbReference>
<organism evidence="4 5">
    <name type="scientific">Paraconexibacter algicola</name>
    <dbReference type="NCBI Taxonomy" id="2133960"/>
    <lineage>
        <taxon>Bacteria</taxon>
        <taxon>Bacillati</taxon>
        <taxon>Actinomycetota</taxon>
        <taxon>Thermoleophilia</taxon>
        <taxon>Solirubrobacterales</taxon>
        <taxon>Paraconexibacteraceae</taxon>
        <taxon>Paraconexibacter</taxon>
    </lineage>
</organism>
<evidence type="ECO:0000256" key="1">
    <source>
        <dbReference type="ARBA" id="ARBA00022741"/>
    </source>
</evidence>
<dbReference type="Gene3D" id="1.10.10.10">
    <property type="entry name" value="Winged helix-like DNA-binding domain superfamily/Winged helix DNA-binding domain"/>
    <property type="match status" value="1"/>
</dbReference>
<dbReference type="GO" id="GO:0004016">
    <property type="term" value="F:adenylate cyclase activity"/>
    <property type="evidence" value="ECO:0007669"/>
    <property type="project" value="TreeGrafter"/>
</dbReference>
<dbReference type="InterPro" id="IPR000792">
    <property type="entry name" value="Tscrpt_reg_LuxR_C"/>
</dbReference>
<dbReference type="SMART" id="SM00421">
    <property type="entry name" value="HTH_LUXR"/>
    <property type="match status" value="1"/>
</dbReference>
<dbReference type="Gene3D" id="1.25.40.10">
    <property type="entry name" value="Tetratricopeptide repeat domain"/>
    <property type="match status" value="1"/>
</dbReference>
<dbReference type="SUPFAM" id="SSF48452">
    <property type="entry name" value="TPR-like"/>
    <property type="match status" value="2"/>
</dbReference>
<keyword evidence="2" id="KW-0067">ATP-binding</keyword>
<dbReference type="RefSeq" id="WP_107567214.1">
    <property type="nucleotide sequence ID" value="NZ_PYYB01000001.1"/>
</dbReference>
<dbReference type="GO" id="GO:0006355">
    <property type="term" value="P:regulation of DNA-templated transcription"/>
    <property type="evidence" value="ECO:0007669"/>
    <property type="project" value="InterPro"/>
</dbReference>
<evidence type="ECO:0000256" key="2">
    <source>
        <dbReference type="ARBA" id="ARBA00022840"/>
    </source>
</evidence>
<dbReference type="InterPro" id="IPR036388">
    <property type="entry name" value="WH-like_DNA-bd_sf"/>
</dbReference>
<dbReference type="PRINTS" id="PR00038">
    <property type="entry name" value="HTHLUXR"/>
</dbReference>
<comment type="caution">
    <text evidence="4">The sequence shown here is derived from an EMBL/GenBank/DDBJ whole genome shotgun (WGS) entry which is preliminary data.</text>
</comment>
<keyword evidence="1" id="KW-0547">Nucleotide-binding</keyword>
<dbReference type="CDD" id="cd06170">
    <property type="entry name" value="LuxR_C_like"/>
    <property type="match status" value="1"/>
</dbReference>
<proteinExistence type="predicted"/>
<keyword evidence="5" id="KW-1185">Reference proteome</keyword>
<dbReference type="PROSITE" id="PS50043">
    <property type="entry name" value="HTH_LUXR_2"/>
    <property type="match status" value="1"/>
</dbReference>
<accession>A0A2T4UHS9</accession>
<dbReference type="PROSITE" id="PS00622">
    <property type="entry name" value="HTH_LUXR_1"/>
    <property type="match status" value="1"/>
</dbReference>
<gene>
    <name evidence="4" type="ORF">C7Y72_03495</name>
</gene>
<dbReference type="InterPro" id="IPR016032">
    <property type="entry name" value="Sig_transdc_resp-reg_C-effctor"/>
</dbReference>
<dbReference type="GO" id="GO:0003677">
    <property type="term" value="F:DNA binding"/>
    <property type="evidence" value="ECO:0007669"/>
    <property type="project" value="InterPro"/>
</dbReference>
<dbReference type="SUPFAM" id="SSF46894">
    <property type="entry name" value="C-terminal effector domain of the bipartite response regulators"/>
    <property type="match status" value="1"/>
</dbReference>
<feature type="domain" description="HTH luxR-type" evidence="3">
    <location>
        <begin position="876"/>
        <end position="940"/>
    </location>
</feature>
<dbReference type="InterPro" id="IPR041664">
    <property type="entry name" value="AAA_16"/>
</dbReference>
<protein>
    <submittedName>
        <fullName evidence="4">LuxR family transcriptional regulator</fullName>
    </submittedName>
</protein>
<dbReference type="Pfam" id="PF00196">
    <property type="entry name" value="GerE"/>
    <property type="match status" value="1"/>
</dbReference>
<name>A0A2T4UHS9_9ACTN</name>
<dbReference type="OrthoDB" id="3178131at2"/>
<evidence type="ECO:0000313" key="4">
    <source>
        <dbReference type="EMBL" id="PTL58777.1"/>
    </source>
</evidence>
<evidence type="ECO:0000313" key="5">
    <source>
        <dbReference type="Proteomes" id="UP000240739"/>
    </source>
</evidence>
<dbReference type="InterPro" id="IPR027417">
    <property type="entry name" value="P-loop_NTPase"/>
</dbReference>